<protein>
    <submittedName>
        <fullName evidence="2">DUF4097 family beta strand repeat-containing protein</fullName>
    </submittedName>
</protein>
<comment type="caution">
    <text evidence="2">The sequence shown here is derived from an EMBL/GenBank/DDBJ whole genome shotgun (WGS) entry which is preliminary data.</text>
</comment>
<sequence>MKKVVGGILICIAAIIGYSFIGPCFAKVTSVQEEKEIEIDTIKDINFETTAADIKIIPSATKDMTVKLEGEIQKDLKDKYQLNIEKEGGLLKVSYLTNVNSIGIKLGSEKDVTLQVSLPERAYRELLIHTTSGDIDIGSVIADSINIQTTSGDQVIKRAKANDQISMRSNSGNVEIDELFSPSGMINTKSGHVSMIIEETMNSLDVVTTSGDIQTTFRQDPKSLKIDFKGDSGKPVIKLKNIMYEDKGKNSAIGIIGDGINTINVKTNSGNFTVE</sequence>
<dbReference type="Gene3D" id="2.160.20.120">
    <property type="match status" value="1"/>
</dbReference>
<reference evidence="2 3" key="1">
    <citation type="submission" date="2024-06" db="EMBL/GenBank/DDBJ databases">
        <title>Lysinibacillus zambalefons sp. nov., a Novel Firmicute Isolated from the Poon Bato Zambales Hyperalkaline Spring.</title>
        <authorList>
            <person name="Aja J.A."/>
            <person name="Lazaro J.E.H."/>
            <person name="Llorin L.D."/>
            <person name="Lim K.R."/>
            <person name="Teodosio J."/>
            <person name="Dalisay D.S."/>
        </authorList>
    </citation>
    <scope>NUCLEOTIDE SEQUENCE [LARGE SCALE GENOMIC DNA]</scope>
    <source>
        <strain evidence="2 3">M3</strain>
    </source>
</reference>
<proteinExistence type="predicted"/>
<name>A0ABV1MR12_9BACI</name>
<dbReference type="RefSeq" id="WP_349658472.1">
    <property type="nucleotide sequence ID" value="NZ_JBEGDG010000002.1"/>
</dbReference>
<dbReference type="EMBL" id="JBEGDG010000002">
    <property type="protein sequence ID" value="MEQ6353703.1"/>
    <property type="molecule type" value="Genomic_DNA"/>
</dbReference>
<evidence type="ECO:0000259" key="1">
    <source>
        <dbReference type="Pfam" id="PF13349"/>
    </source>
</evidence>
<evidence type="ECO:0000313" key="3">
    <source>
        <dbReference type="Proteomes" id="UP001478862"/>
    </source>
</evidence>
<keyword evidence="3" id="KW-1185">Reference proteome</keyword>
<dbReference type="Proteomes" id="UP001478862">
    <property type="component" value="Unassembled WGS sequence"/>
</dbReference>
<dbReference type="Pfam" id="PF13349">
    <property type="entry name" value="DUF4097"/>
    <property type="match status" value="1"/>
</dbReference>
<accession>A0ABV1MR12</accession>
<evidence type="ECO:0000313" key="2">
    <source>
        <dbReference type="EMBL" id="MEQ6353703.1"/>
    </source>
</evidence>
<feature type="domain" description="DUF4097" evidence="1">
    <location>
        <begin position="42"/>
        <end position="178"/>
    </location>
</feature>
<dbReference type="InterPro" id="IPR025164">
    <property type="entry name" value="Toastrack_DUF4097"/>
</dbReference>
<gene>
    <name evidence="2" type="ORF">ABNX05_03670</name>
</gene>
<organism evidence="2 3">
    <name type="scientific">Lysinibacillus zambalensis</name>
    <dbReference type="NCBI Taxonomy" id="3160866"/>
    <lineage>
        <taxon>Bacteria</taxon>
        <taxon>Bacillati</taxon>
        <taxon>Bacillota</taxon>
        <taxon>Bacilli</taxon>
        <taxon>Bacillales</taxon>
        <taxon>Bacillaceae</taxon>
        <taxon>Lysinibacillus</taxon>
    </lineage>
</organism>